<organism evidence="16">
    <name type="scientific">Parvoviridae sp</name>
    <dbReference type="NCBI Taxonomy" id="1940570"/>
    <lineage>
        <taxon>Viruses</taxon>
        <taxon>Monodnaviria</taxon>
        <taxon>Shotokuvirae</taxon>
        <taxon>Cossaviricota</taxon>
        <taxon>Quintoviricetes</taxon>
        <taxon>Piccovirales</taxon>
        <taxon>Parvoviridae</taxon>
    </lineage>
</organism>
<evidence type="ECO:0000256" key="11">
    <source>
        <dbReference type="ARBA" id="ARBA00023125"/>
    </source>
</evidence>
<feature type="compositionally biased region" description="Polar residues" evidence="13">
    <location>
        <begin position="506"/>
        <end position="515"/>
    </location>
</feature>
<keyword evidence="6 12" id="KW-0547">Nucleotide-binding</keyword>
<dbReference type="Gene3D" id="3.40.1310.20">
    <property type="match status" value="1"/>
</dbReference>
<evidence type="ECO:0000256" key="5">
    <source>
        <dbReference type="ARBA" id="ARBA00022723"/>
    </source>
</evidence>
<dbReference type="GO" id="GO:0042025">
    <property type="term" value="C:host cell nucleus"/>
    <property type="evidence" value="ECO:0007669"/>
    <property type="project" value="UniProtKB-SubCell"/>
</dbReference>
<keyword evidence="2 12" id="KW-1048">Host nucleus</keyword>
<dbReference type="InterPro" id="IPR014835">
    <property type="entry name" value="NS1-Nuc"/>
</dbReference>
<evidence type="ECO:0000259" key="14">
    <source>
        <dbReference type="PROSITE" id="PS51206"/>
    </source>
</evidence>
<protein>
    <submittedName>
        <fullName evidence="16">Replication protein</fullName>
    </submittedName>
</protein>
<keyword evidence="5" id="KW-0479">Metal-binding</keyword>
<evidence type="ECO:0000256" key="13">
    <source>
        <dbReference type="SAM" id="MobiDB-lite"/>
    </source>
</evidence>
<evidence type="ECO:0000256" key="10">
    <source>
        <dbReference type="ARBA" id="ARBA00023124"/>
    </source>
</evidence>
<feature type="active site" description="For nuclease activity" evidence="12">
    <location>
        <position position="167"/>
    </location>
</feature>
<evidence type="ECO:0000256" key="12">
    <source>
        <dbReference type="PROSITE-ProRule" id="PRU01366"/>
    </source>
</evidence>
<dbReference type="GO" id="GO:0006260">
    <property type="term" value="P:DNA replication"/>
    <property type="evidence" value="ECO:0007669"/>
    <property type="project" value="UniProtKB-UniRule"/>
</dbReference>
<dbReference type="GO" id="GO:0046872">
    <property type="term" value="F:metal ion binding"/>
    <property type="evidence" value="ECO:0007669"/>
    <property type="project" value="UniProtKB-KW"/>
</dbReference>
<name>A0A7D3QRI0_9VIRU</name>
<dbReference type="GO" id="GO:0019079">
    <property type="term" value="P:viral genome replication"/>
    <property type="evidence" value="ECO:0007669"/>
    <property type="project" value="InterPro"/>
</dbReference>
<dbReference type="InterPro" id="IPR027417">
    <property type="entry name" value="P-loop_NTPase"/>
</dbReference>
<keyword evidence="3 12" id="KW-0235">DNA replication</keyword>
<dbReference type="Gene3D" id="1.10.10.950">
    <property type="match status" value="1"/>
</dbReference>
<evidence type="ECO:0000256" key="3">
    <source>
        <dbReference type="ARBA" id="ARBA00022705"/>
    </source>
</evidence>
<dbReference type="PROSITE" id="PS51206">
    <property type="entry name" value="SF3_HELICASE_1"/>
    <property type="match status" value="1"/>
</dbReference>
<keyword evidence="4 12" id="KW-0540">Nuclease</keyword>
<dbReference type="GO" id="GO:0004519">
    <property type="term" value="F:endonuclease activity"/>
    <property type="evidence" value="ECO:0007669"/>
    <property type="project" value="UniProtKB-UniRule"/>
</dbReference>
<dbReference type="GO" id="GO:0003677">
    <property type="term" value="F:DNA binding"/>
    <property type="evidence" value="ECO:0007669"/>
    <property type="project" value="UniProtKB-UniRule"/>
</dbReference>
<evidence type="ECO:0000256" key="6">
    <source>
        <dbReference type="ARBA" id="ARBA00022741"/>
    </source>
</evidence>
<dbReference type="Gene3D" id="3.40.50.300">
    <property type="entry name" value="P-loop containing nucleotide triphosphate hydrolases"/>
    <property type="match status" value="1"/>
</dbReference>
<reference evidence="16" key="1">
    <citation type="submission" date="2020-01" db="EMBL/GenBank/DDBJ databases">
        <title>Viral genomes from wild and zoo birds in China.</title>
        <authorList>
            <person name="Dai Z."/>
            <person name="Shan L.T."/>
            <person name="Yang X.S."/>
        </authorList>
    </citation>
    <scope>NUCLEOTIDE SEQUENCE</scope>
    <source>
        <strain evidence="16">Swa134par3</strain>
    </source>
</reference>
<keyword evidence="11 12" id="KW-0238">DNA-binding</keyword>
<dbReference type="SUPFAM" id="SSF55464">
    <property type="entry name" value="Origin of replication-binding domain, RBD-like"/>
    <property type="match status" value="1"/>
</dbReference>
<keyword evidence="10 12" id="KW-0190">Covalent protein-DNA linkage</keyword>
<evidence type="ECO:0000256" key="1">
    <source>
        <dbReference type="ARBA" id="ARBA00004147"/>
    </source>
</evidence>
<feature type="short sequence motif" description="RCR-2" evidence="12">
    <location>
        <begin position="103"/>
        <end position="105"/>
    </location>
</feature>
<evidence type="ECO:0000256" key="4">
    <source>
        <dbReference type="ARBA" id="ARBA00022722"/>
    </source>
</evidence>
<keyword evidence="7 12" id="KW-0255">Endonuclease</keyword>
<keyword evidence="8 12" id="KW-0378">Hydrolase</keyword>
<accession>A0A7D3QRI0</accession>
<dbReference type="Pfam" id="PF08724">
    <property type="entry name" value="Rep_N"/>
    <property type="match status" value="1"/>
</dbReference>
<dbReference type="PROSITE" id="PS52022">
    <property type="entry name" value="PV_NS1_NUC"/>
    <property type="match status" value="1"/>
</dbReference>
<feature type="domain" description="PV NS1-Nuc" evidence="15">
    <location>
        <begin position="14"/>
        <end position="214"/>
    </location>
</feature>
<evidence type="ECO:0000259" key="15">
    <source>
        <dbReference type="PROSITE" id="PS52022"/>
    </source>
</evidence>
<dbReference type="GO" id="GO:0005524">
    <property type="term" value="F:ATP binding"/>
    <property type="evidence" value="ECO:0007669"/>
    <property type="project" value="UniProtKB-KW"/>
</dbReference>
<dbReference type="EMBL" id="MT138302">
    <property type="protein sequence ID" value="QKE54950.1"/>
    <property type="molecule type" value="Genomic_DNA"/>
</dbReference>
<dbReference type="SUPFAM" id="SSF52540">
    <property type="entry name" value="P-loop containing nucleoside triphosphate hydrolases"/>
    <property type="match status" value="1"/>
</dbReference>
<comment type="subcellular location">
    <subcellularLocation>
        <location evidence="1 12">Host nucleus</location>
    </subcellularLocation>
</comment>
<keyword evidence="9" id="KW-0067">ATP-binding</keyword>
<evidence type="ECO:0000313" key="16">
    <source>
        <dbReference type="EMBL" id="QKE54950.1"/>
    </source>
</evidence>
<feature type="region of interest" description="Disordered" evidence="13">
    <location>
        <begin position="494"/>
        <end position="534"/>
    </location>
</feature>
<proteinExistence type="predicted"/>
<sequence>MCDLANALQSALQEGTKFYELIIRLPGDVDSHLPGISETFIRWLTTTTPTLPNDHEWNLTLCNQPLVVLATAVTNSITQKWRSFQQRTLRTFYQLEEGTEYFHLHCLLETGDLRSFVLGRYVRQISLHLTTTIFENTTPQLENWITITKSRRGGQNKQQDLQYILGYLIPKKQPECHWAWSNIPLLKKACLNTTERDRLHALYADLLGDKENQDPDPTINRAPIISNRAARKYAEVVDWLVQQGITTEKQWLIEDKDSYRSFQSTANSSRQVRAALENARAEMLLTKSAQDYLIGRSASPDMDTNRIYQIFLKNGYDPLLCSNILVRWATRAFNKRNTIWLFGPATTGKTNIAEAIAHTVPFYGCVNWTNENFPFNDCVDKMIIWWEEGKMTNKVVEAAKAILGGSRVRVDQKCKGSVQIEPTPVIVTSNTDMTIVADGNSYTMEHKDPLEERMFKFLLTHKLPPSFGKITKQEVRAFLKWGQDNPVNVEPTFLVPKAQEPPPTDNIDSATNEQPGPSAPRKRPADELDAQPCSDHQDQNTLAVLACTKCHPETAGKSPRFSNKYFRETFQCMFHKTFNCLECYPDTPDSTDIEDDVFDEQ</sequence>
<dbReference type="Pfam" id="PF01057">
    <property type="entry name" value="Parvo_NS1"/>
    <property type="match status" value="1"/>
</dbReference>
<dbReference type="InterPro" id="IPR049901">
    <property type="entry name" value="PV_NS1-NUC"/>
</dbReference>
<dbReference type="InterPro" id="IPR001257">
    <property type="entry name" value="Parvovirus_NS1_helicase"/>
</dbReference>
<feature type="domain" description="SF3 helicase" evidence="14">
    <location>
        <begin position="303"/>
        <end position="472"/>
    </location>
</feature>
<feature type="short sequence motif" description="RCR-3" evidence="12">
    <location>
        <begin position="167"/>
        <end position="171"/>
    </location>
</feature>
<evidence type="ECO:0000256" key="2">
    <source>
        <dbReference type="ARBA" id="ARBA00022562"/>
    </source>
</evidence>
<dbReference type="InterPro" id="IPR014015">
    <property type="entry name" value="Helicase_SF3_DNA-vir"/>
</dbReference>
<evidence type="ECO:0000256" key="7">
    <source>
        <dbReference type="ARBA" id="ARBA00022759"/>
    </source>
</evidence>
<evidence type="ECO:0000256" key="9">
    <source>
        <dbReference type="ARBA" id="ARBA00022840"/>
    </source>
</evidence>
<evidence type="ECO:0000256" key="8">
    <source>
        <dbReference type="ARBA" id="ARBA00022801"/>
    </source>
</evidence>
<dbReference type="GO" id="GO:0016787">
    <property type="term" value="F:hydrolase activity"/>
    <property type="evidence" value="ECO:0007669"/>
    <property type="project" value="UniProtKB-KW"/>
</dbReference>